<accession>A0ABR1YJN3</accession>
<sequence length="227" mass="24303">MPPRRRAANTSTTPSTTTTPRRSALARQHSLSAAQDTLIREAFGLFSLSHPSYSPGSTHNVGVVRRGDVRRCLAALGYTLAPADAAEALDMLDPAAEGYVPFAAFYGYAAVLVHEREAQGDDEGEEDDGDGAYEDGGEGGFEGASASRRREVREAYRLFKGAGKAQTAITVADLKRVARELREDVDDETLCDMVLEANGEARGKTGVAKGVTLEEFESVMRRAGVFG</sequence>
<feature type="region of interest" description="Disordered" evidence="1">
    <location>
        <begin position="1"/>
        <end position="26"/>
    </location>
</feature>
<dbReference type="SUPFAM" id="SSF47473">
    <property type="entry name" value="EF-hand"/>
    <property type="match status" value="1"/>
</dbReference>
<comment type="caution">
    <text evidence="2">The sequence shown here is derived from an EMBL/GenBank/DDBJ whole genome shotgun (WGS) entry which is preliminary data.</text>
</comment>
<feature type="region of interest" description="Disordered" evidence="1">
    <location>
        <begin position="118"/>
        <end position="148"/>
    </location>
</feature>
<dbReference type="InterPro" id="IPR011992">
    <property type="entry name" value="EF-hand-dom_pair"/>
</dbReference>
<name>A0ABR1YJN3_9PEZI</name>
<gene>
    <name evidence="2" type="ORF">HDK90DRAFT_292242</name>
</gene>
<dbReference type="EMBL" id="JBBWRZ010000007">
    <property type="protein sequence ID" value="KAK8231978.1"/>
    <property type="molecule type" value="Genomic_DNA"/>
</dbReference>
<feature type="compositionally biased region" description="Acidic residues" evidence="1">
    <location>
        <begin position="120"/>
        <end position="137"/>
    </location>
</feature>
<dbReference type="Proteomes" id="UP001492380">
    <property type="component" value="Unassembled WGS sequence"/>
</dbReference>
<evidence type="ECO:0000256" key="1">
    <source>
        <dbReference type="SAM" id="MobiDB-lite"/>
    </source>
</evidence>
<organism evidence="2 3">
    <name type="scientific">Phyllosticta capitalensis</name>
    <dbReference type="NCBI Taxonomy" id="121624"/>
    <lineage>
        <taxon>Eukaryota</taxon>
        <taxon>Fungi</taxon>
        <taxon>Dikarya</taxon>
        <taxon>Ascomycota</taxon>
        <taxon>Pezizomycotina</taxon>
        <taxon>Dothideomycetes</taxon>
        <taxon>Dothideomycetes incertae sedis</taxon>
        <taxon>Botryosphaeriales</taxon>
        <taxon>Phyllostictaceae</taxon>
        <taxon>Phyllosticta</taxon>
    </lineage>
</organism>
<evidence type="ECO:0000313" key="2">
    <source>
        <dbReference type="EMBL" id="KAK8231978.1"/>
    </source>
</evidence>
<feature type="compositionally biased region" description="Low complexity" evidence="1">
    <location>
        <begin position="8"/>
        <end position="26"/>
    </location>
</feature>
<evidence type="ECO:0000313" key="3">
    <source>
        <dbReference type="Proteomes" id="UP001492380"/>
    </source>
</evidence>
<reference evidence="2 3" key="1">
    <citation type="submission" date="2024-04" db="EMBL/GenBank/DDBJ databases">
        <title>Phyllosticta paracitricarpa is synonymous to the EU quarantine fungus P. citricarpa based on phylogenomic analyses.</title>
        <authorList>
            <consortium name="Lawrence Berkeley National Laboratory"/>
            <person name="Van Ingen-Buijs V.A."/>
            <person name="Van Westerhoven A.C."/>
            <person name="Haridas S."/>
            <person name="Skiadas P."/>
            <person name="Martin F."/>
            <person name="Groenewald J.Z."/>
            <person name="Crous P.W."/>
            <person name="Seidl M.F."/>
        </authorList>
    </citation>
    <scope>NUCLEOTIDE SEQUENCE [LARGE SCALE GENOMIC DNA]</scope>
    <source>
        <strain evidence="2 3">CBS 123374</strain>
    </source>
</reference>
<keyword evidence="3" id="KW-1185">Reference proteome</keyword>
<proteinExistence type="predicted"/>
<protein>
    <submittedName>
        <fullName evidence="2">EF-hand superfamily Ca2+-modulated protein</fullName>
    </submittedName>
</protein>
<dbReference type="Gene3D" id="1.10.238.10">
    <property type="entry name" value="EF-hand"/>
    <property type="match status" value="2"/>
</dbReference>